<evidence type="ECO:0000259" key="1">
    <source>
        <dbReference type="Pfam" id="PF14292"/>
    </source>
</evidence>
<accession>A0A1M4XNT3</accession>
<feature type="domain" description="SusE outer membrane protein" evidence="1">
    <location>
        <begin position="23"/>
        <end position="127"/>
    </location>
</feature>
<dbReference type="Gene3D" id="2.60.40.3620">
    <property type="match status" value="2"/>
</dbReference>
<proteinExistence type="predicted"/>
<sequence>MKKIFNILLTSILFLFVFSCVREDDKIVLNEVSKGNISANKSSLVLDNTTPADEAIKFTYTIPKFDLSVVPQYFIEIALKGTNFSKSESISVITDPAMFTLAHKAFNDRLIALGAKAGEQTDVEIRLRTSFSQNTNYYSNVVSLKVTPFVNLKNLYLVGDATEAGWNNNNNNPVLFRDPVNVNKFYFRGYFAAGSFKVLEKLGEWHPQWGVNGSAVSSSNPNGSNEPAVFSIPAAGYYSFEIDINLKTYTLAPSTSGNVYPTIGIIGSSTPDGWNSDQDMVASTFNPHIWKIINIALTVGEAKFRANNDWGANWGSNTPFSGVGTSGGANIPVNEAGNYDVYFNDLDGRYIFIKK</sequence>
<dbReference type="STRING" id="1302685.SAMN05444408_106169"/>
<dbReference type="InterPro" id="IPR025970">
    <property type="entry name" value="SusE"/>
</dbReference>
<dbReference type="GO" id="GO:0019867">
    <property type="term" value="C:outer membrane"/>
    <property type="evidence" value="ECO:0007669"/>
    <property type="project" value="InterPro"/>
</dbReference>
<keyword evidence="3" id="KW-1185">Reference proteome</keyword>
<dbReference type="CDD" id="cd12956">
    <property type="entry name" value="CBM_SusE-F_like"/>
    <property type="match status" value="1"/>
</dbReference>
<reference evidence="3" key="1">
    <citation type="submission" date="2016-11" db="EMBL/GenBank/DDBJ databases">
        <authorList>
            <person name="Varghese N."/>
            <person name="Submissions S."/>
        </authorList>
    </citation>
    <scope>NUCLEOTIDE SEQUENCE [LARGE SCALE GENOMIC DNA]</scope>
    <source>
        <strain evidence="3">DSM 26898</strain>
    </source>
</reference>
<dbReference type="RefSeq" id="WP_072884635.1">
    <property type="nucleotide sequence ID" value="NZ_FQVO01000006.1"/>
</dbReference>
<evidence type="ECO:0000313" key="3">
    <source>
        <dbReference type="Proteomes" id="UP000184236"/>
    </source>
</evidence>
<dbReference type="EMBL" id="FQVO01000006">
    <property type="protein sequence ID" value="SHE95254.1"/>
    <property type="molecule type" value="Genomic_DNA"/>
</dbReference>
<organism evidence="2 3">
    <name type="scientific">Chryseobacterium takakiae</name>
    <dbReference type="NCBI Taxonomy" id="1302685"/>
    <lineage>
        <taxon>Bacteria</taxon>
        <taxon>Pseudomonadati</taxon>
        <taxon>Bacteroidota</taxon>
        <taxon>Flavobacteriia</taxon>
        <taxon>Flavobacteriales</taxon>
        <taxon>Weeksellaceae</taxon>
        <taxon>Chryseobacterium group</taxon>
        <taxon>Chryseobacterium</taxon>
    </lineage>
</organism>
<evidence type="ECO:0000313" key="2">
    <source>
        <dbReference type="EMBL" id="SHE95254.1"/>
    </source>
</evidence>
<dbReference type="AlphaFoldDB" id="A0A1M4XNT3"/>
<dbReference type="PROSITE" id="PS51257">
    <property type="entry name" value="PROKAR_LIPOPROTEIN"/>
    <property type="match status" value="1"/>
</dbReference>
<dbReference type="OrthoDB" id="975117at2"/>
<protein>
    <recommendedName>
        <fullName evidence="1">SusE outer membrane protein domain-containing protein</fullName>
    </recommendedName>
</protein>
<dbReference type="GO" id="GO:2001070">
    <property type="term" value="F:starch binding"/>
    <property type="evidence" value="ECO:0007669"/>
    <property type="project" value="InterPro"/>
</dbReference>
<gene>
    <name evidence="2" type="ORF">SAMN05444408_106169</name>
</gene>
<name>A0A1M4XNT3_9FLAO</name>
<dbReference type="Proteomes" id="UP000184236">
    <property type="component" value="Unassembled WGS sequence"/>
</dbReference>
<dbReference type="Pfam" id="PF14292">
    <property type="entry name" value="SusE"/>
    <property type="match status" value="1"/>
</dbReference>